<accession>A0AAD6YLD7</accession>
<dbReference type="AlphaFoldDB" id="A0AAD6YLD7"/>
<comment type="similarity">
    <text evidence="2">Belongs to the ustYa family.</text>
</comment>
<feature type="transmembrane region" description="Helical" evidence="3">
    <location>
        <begin position="38"/>
        <end position="56"/>
    </location>
</feature>
<protein>
    <recommendedName>
        <fullName evidence="6">Cyclochlorotine biosynthesis protein O</fullName>
    </recommendedName>
</protein>
<name>A0AAD6YLD7_9AGAR</name>
<evidence type="ECO:0008006" key="6">
    <source>
        <dbReference type="Google" id="ProtNLM"/>
    </source>
</evidence>
<keyword evidence="3" id="KW-1133">Transmembrane helix</keyword>
<evidence type="ECO:0000256" key="2">
    <source>
        <dbReference type="ARBA" id="ARBA00035112"/>
    </source>
</evidence>
<comment type="caution">
    <text evidence="4">The sequence shown here is derived from an EMBL/GenBank/DDBJ whole genome shotgun (WGS) entry which is preliminary data.</text>
</comment>
<evidence type="ECO:0000256" key="3">
    <source>
        <dbReference type="SAM" id="Phobius"/>
    </source>
</evidence>
<proteinExistence type="inferred from homology"/>
<dbReference type="PANTHER" id="PTHR33365:SF4">
    <property type="entry name" value="CYCLOCHLOROTINE BIOSYNTHESIS PROTEIN O"/>
    <property type="match status" value="1"/>
</dbReference>
<dbReference type="PANTHER" id="PTHR33365">
    <property type="entry name" value="YALI0B05434P"/>
    <property type="match status" value="1"/>
</dbReference>
<evidence type="ECO:0000313" key="4">
    <source>
        <dbReference type="EMBL" id="KAJ7222515.1"/>
    </source>
</evidence>
<sequence>MSQGSCDYTPLPTDSGHGFGKEMARLGRDSSTRYPTRVLLSLSLLFNLVLTCSWLMSASKPFRFPEAGYSPAEHAIKYKTIKFHRGLGDDVPIYERPPSAEVDQAWEALYAYAASRVPKSEVDKMSNTTWPILHEQGNYVIALDAFHQLHCLDMLRQELHPGHNYTRMSKTHLRHCIGVIRQSLMCYADVTPVVWQWSTKFQEAEQRDDLLHTCRDFDAIQSWAMERSMGLLPDLTVYIDA</sequence>
<organism evidence="4 5">
    <name type="scientific">Mycena pura</name>
    <dbReference type="NCBI Taxonomy" id="153505"/>
    <lineage>
        <taxon>Eukaryota</taxon>
        <taxon>Fungi</taxon>
        <taxon>Dikarya</taxon>
        <taxon>Basidiomycota</taxon>
        <taxon>Agaricomycotina</taxon>
        <taxon>Agaricomycetes</taxon>
        <taxon>Agaricomycetidae</taxon>
        <taxon>Agaricales</taxon>
        <taxon>Marasmiineae</taxon>
        <taxon>Mycenaceae</taxon>
        <taxon>Mycena</taxon>
    </lineage>
</organism>
<keyword evidence="3" id="KW-0472">Membrane</keyword>
<evidence type="ECO:0000313" key="5">
    <source>
        <dbReference type="Proteomes" id="UP001219525"/>
    </source>
</evidence>
<dbReference type="EMBL" id="JARJCW010000007">
    <property type="protein sequence ID" value="KAJ7222515.1"/>
    <property type="molecule type" value="Genomic_DNA"/>
</dbReference>
<dbReference type="Proteomes" id="UP001219525">
    <property type="component" value="Unassembled WGS sequence"/>
</dbReference>
<evidence type="ECO:0000256" key="1">
    <source>
        <dbReference type="ARBA" id="ARBA00004685"/>
    </source>
</evidence>
<comment type="pathway">
    <text evidence="1">Mycotoxin biosynthesis.</text>
</comment>
<keyword evidence="5" id="KW-1185">Reference proteome</keyword>
<dbReference type="InterPro" id="IPR021765">
    <property type="entry name" value="UstYa-like"/>
</dbReference>
<dbReference type="GO" id="GO:0043386">
    <property type="term" value="P:mycotoxin biosynthetic process"/>
    <property type="evidence" value="ECO:0007669"/>
    <property type="project" value="InterPro"/>
</dbReference>
<gene>
    <name evidence="4" type="ORF">GGX14DRAFT_428972</name>
</gene>
<reference evidence="4" key="1">
    <citation type="submission" date="2023-03" db="EMBL/GenBank/DDBJ databases">
        <title>Massive genome expansion in bonnet fungi (Mycena s.s.) driven by repeated elements and novel gene families across ecological guilds.</title>
        <authorList>
            <consortium name="Lawrence Berkeley National Laboratory"/>
            <person name="Harder C.B."/>
            <person name="Miyauchi S."/>
            <person name="Viragh M."/>
            <person name="Kuo A."/>
            <person name="Thoen E."/>
            <person name="Andreopoulos B."/>
            <person name="Lu D."/>
            <person name="Skrede I."/>
            <person name="Drula E."/>
            <person name="Henrissat B."/>
            <person name="Morin E."/>
            <person name="Kohler A."/>
            <person name="Barry K."/>
            <person name="LaButti K."/>
            <person name="Morin E."/>
            <person name="Salamov A."/>
            <person name="Lipzen A."/>
            <person name="Mereny Z."/>
            <person name="Hegedus B."/>
            <person name="Baldrian P."/>
            <person name="Stursova M."/>
            <person name="Weitz H."/>
            <person name="Taylor A."/>
            <person name="Grigoriev I.V."/>
            <person name="Nagy L.G."/>
            <person name="Martin F."/>
            <person name="Kauserud H."/>
        </authorList>
    </citation>
    <scope>NUCLEOTIDE SEQUENCE</scope>
    <source>
        <strain evidence="4">9144</strain>
    </source>
</reference>
<dbReference type="Pfam" id="PF11807">
    <property type="entry name" value="UstYa"/>
    <property type="match status" value="1"/>
</dbReference>
<keyword evidence="3" id="KW-0812">Transmembrane</keyword>